<name>A0ABR2K6G6_9EUKA</name>
<evidence type="ECO:0000313" key="1">
    <source>
        <dbReference type="EMBL" id="KAK8886413.1"/>
    </source>
</evidence>
<evidence type="ECO:0000313" key="2">
    <source>
        <dbReference type="Proteomes" id="UP001470230"/>
    </source>
</evidence>
<dbReference type="Proteomes" id="UP001470230">
    <property type="component" value="Unassembled WGS sequence"/>
</dbReference>
<accession>A0ABR2K6G6</accession>
<dbReference type="EMBL" id="JAPFFF010000007">
    <property type="protein sequence ID" value="KAK8886413.1"/>
    <property type="molecule type" value="Genomic_DNA"/>
</dbReference>
<comment type="caution">
    <text evidence="1">The sequence shown here is derived from an EMBL/GenBank/DDBJ whole genome shotgun (WGS) entry which is preliminary data.</text>
</comment>
<reference evidence="1 2" key="1">
    <citation type="submission" date="2024-04" db="EMBL/GenBank/DDBJ databases">
        <title>Tritrichomonas musculus Genome.</title>
        <authorList>
            <person name="Alves-Ferreira E."/>
            <person name="Grigg M."/>
            <person name="Lorenzi H."/>
            <person name="Galac M."/>
        </authorList>
    </citation>
    <scope>NUCLEOTIDE SEQUENCE [LARGE SCALE GENOMIC DNA]</scope>
    <source>
        <strain evidence="1 2">EAF2021</strain>
    </source>
</reference>
<sequence>MTDNNDFYSPLIPAEVIKEVRIYQSKNDPILEETLNNGHIQYSYDNGYIIEEDQEGNIVGFSKMTQDELDELLNMYKAIKKSLEPSIIRAERIKETGIH</sequence>
<gene>
    <name evidence="1" type="ORF">M9Y10_041876</name>
</gene>
<organism evidence="1 2">
    <name type="scientific">Tritrichomonas musculus</name>
    <dbReference type="NCBI Taxonomy" id="1915356"/>
    <lineage>
        <taxon>Eukaryota</taxon>
        <taxon>Metamonada</taxon>
        <taxon>Parabasalia</taxon>
        <taxon>Tritrichomonadida</taxon>
        <taxon>Tritrichomonadidae</taxon>
        <taxon>Tritrichomonas</taxon>
    </lineage>
</organism>
<keyword evidence="2" id="KW-1185">Reference proteome</keyword>
<proteinExistence type="predicted"/>
<evidence type="ECO:0008006" key="3">
    <source>
        <dbReference type="Google" id="ProtNLM"/>
    </source>
</evidence>
<protein>
    <recommendedName>
        <fullName evidence="3">DUF2283 domain-containing protein</fullName>
    </recommendedName>
</protein>